<dbReference type="Proteomes" id="UP001281761">
    <property type="component" value="Unassembled WGS sequence"/>
</dbReference>
<organism evidence="1 2">
    <name type="scientific">Blattamonas nauphoetae</name>
    <dbReference type="NCBI Taxonomy" id="2049346"/>
    <lineage>
        <taxon>Eukaryota</taxon>
        <taxon>Metamonada</taxon>
        <taxon>Preaxostyla</taxon>
        <taxon>Oxymonadida</taxon>
        <taxon>Blattamonas</taxon>
    </lineage>
</organism>
<comment type="caution">
    <text evidence="1">The sequence shown here is derived from an EMBL/GenBank/DDBJ whole genome shotgun (WGS) entry which is preliminary data.</text>
</comment>
<keyword evidence="2" id="KW-1185">Reference proteome</keyword>
<evidence type="ECO:0000313" key="1">
    <source>
        <dbReference type="EMBL" id="KAK2956342.1"/>
    </source>
</evidence>
<protein>
    <submittedName>
        <fullName evidence="1">Uncharacterized protein</fullName>
    </submittedName>
</protein>
<sequence length="473" mass="53415">MTSDQSIVNDNLSLSALNSPPNWNLSNISSLLEMLQCDDEDIVVDTLCTLQKVASESLFFEPAIVDSLFLREKNFIFSTFDKIGKSSPSTAVVTTLARVSLHPELEIAFISLVSLCSVLERNLTALNLLPSPIFPLSSPHQLYSGLSFLAALAMKLRIVFSKLLTNLPKNPSHIPKYAQLTRDDPLFITRSLDFCSKSFDLTLPLIQKSQKTQADLKTIRDLILFVKEALTKILATISTVDALIASIPSDSSPTTPLVSNGDTQIENSLKVLRNECTVFVSHGWGFFVNLTFRIAEPHKFSFQTALLDDPSFPDLVQNSLQLHHEGIRGNTITAILNVVIDFPSKREELMKANLVWRMFETVDFVRLPLSESETLLHLVDFIFYMFDPLTDDETERFKRYALIRDSVFEPAEPFINFIFQNSDKLILDYEDKTTLQNRLRSIRQHIKNMELRSDEHVPDVVSELVVGSQITNV</sequence>
<accession>A0ABQ9XXW6</accession>
<name>A0ABQ9XXW6_9EUKA</name>
<dbReference type="EMBL" id="JARBJD010000057">
    <property type="protein sequence ID" value="KAK2956342.1"/>
    <property type="molecule type" value="Genomic_DNA"/>
</dbReference>
<reference evidence="1 2" key="1">
    <citation type="journal article" date="2022" name="bioRxiv">
        <title>Genomics of Preaxostyla Flagellates Illuminates Evolutionary Transitions and the Path Towards Mitochondrial Loss.</title>
        <authorList>
            <person name="Novak L.V.F."/>
            <person name="Treitli S.C."/>
            <person name="Pyrih J."/>
            <person name="Halakuc P."/>
            <person name="Pipaliya S.V."/>
            <person name="Vacek V."/>
            <person name="Brzon O."/>
            <person name="Soukal P."/>
            <person name="Eme L."/>
            <person name="Dacks J.B."/>
            <person name="Karnkowska A."/>
            <person name="Elias M."/>
            <person name="Hampl V."/>
        </authorList>
    </citation>
    <scope>NUCLEOTIDE SEQUENCE [LARGE SCALE GENOMIC DNA]</scope>
    <source>
        <strain evidence="1">NAU3</strain>
        <tissue evidence="1">Gut</tissue>
    </source>
</reference>
<evidence type="ECO:0000313" key="2">
    <source>
        <dbReference type="Proteomes" id="UP001281761"/>
    </source>
</evidence>
<gene>
    <name evidence="1" type="ORF">BLNAU_8709</name>
</gene>
<proteinExistence type="predicted"/>